<dbReference type="AlphaFoldDB" id="A0A3B0CH49"/>
<protein>
    <submittedName>
        <fullName evidence="4">DUF695 domain-containing protein</fullName>
    </submittedName>
</protein>
<gene>
    <name evidence="4" type="ORF">D7M11_12485</name>
</gene>
<evidence type="ECO:0000313" key="4">
    <source>
        <dbReference type="EMBL" id="RKN84793.1"/>
    </source>
</evidence>
<keyword evidence="1" id="KW-1133">Transmembrane helix</keyword>
<evidence type="ECO:0000256" key="1">
    <source>
        <dbReference type="SAM" id="Phobius"/>
    </source>
</evidence>
<dbReference type="Proteomes" id="UP000282311">
    <property type="component" value="Unassembled WGS sequence"/>
</dbReference>
<comment type="caution">
    <text evidence="4">The sequence shown here is derived from an EMBL/GenBank/DDBJ whole genome shotgun (WGS) entry which is preliminary data.</text>
</comment>
<dbReference type="Pfam" id="PF05117">
    <property type="entry name" value="DUF695"/>
    <property type="match status" value="1"/>
</dbReference>
<dbReference type="OrthoDB" id="7839302at2"/>
<evidence type="ECO:0000313" key="5">
    <source>
        <dbReference type="Proteomes" id="UP000282311"/>
    </source>
</evidence>
<feature type="domain" description="Regulator of ribonuclease activity B" evidence="3">
    <location>
        <begin position="149"/>
        <end position="246"/>
    </location>
</feature>
<dbReference type="Gene3D" id="3.30.70.970">
    <property type="entry name" value="RraB-like"/>
    <property type="match status" value="1"/>
</dbReference>
<feature type="transmembrane region" description="Helical" evidence="1">
    <location>
        <begin position="265"/>
        <end position="284"/>
    </location>
</feature>
<name>A0A3B0CH49_9BACL</name>
<evidence type="ECO:0000259" key="3">
    <source>
        <dbReference type="Pfam" id="PF06877"/>
    </source>
</evidence>
<accession>A0A3B0CH49</accession>
<dbReference type="InterPro" id="IPR016097">
    <property type="entry name" value="DUF695"/>
</dbReference>
<reference evidence="4 5" key="1">
    <citation type="journal article" date="2007" name="Int. J. Syst. Evol. Microbiol.">
        <title>Paenibacillus ginsengarvi sp. nov., isolated from soil from ginseng cultivation.</title>
        <authorList>
            <person name="Yoon M.H."/>
            <person name="Ten L.N."/>
            <person name="Im W.T."/>
        </authorList>
    </citation>
    <scope>NUCLEOTIDE SEQUENCE [LARGE SCALE GENOMIC DNA]</scope>
    <source>
        <strain evidence="4 5">KCTC 13059</strain>
    </source>
</reference>
<dbReference type="InterPro" id="IPR009671">
    <property type="entry name" value="RraB_dom"/>
</dbReference>
<dbReference type="InterPro" id="IPR036701">
    <property type="entry name" value="RraB-like_sf"/>
</dbReference>
<evidence type="ECO:0000259" key="2">
    <source>
        <dbReference type="Pfam" id="PF05117"/>
    </source>
</evidence>
<keyword evidence="5" id="KW-1185">Reference proteome</keyword>
<dbReference type="EMBL" id="RBAH01000007">
    <property type="protein sequence ID" value="RKN84793.1"/>
    <property type="molecule type" value="Genomic_DNA"/>
</dbReference>
<dbReference type="Pfam" id="PF06877">
    <property type="entry name" value="RraB"/>
    <property type="match status" value="1"/>
</dbReference>
<keyword evidence="1" id="KW-0472">Membrane</keyword>
<sequence length="286" mass="32576">MGKMWDYFHRTTDQKEHMSVLVDAAHADAAPKSGFTSLLSVVINLYAIAADKKERESAQAKLGVLEQRLEQTLAGHRQAVYVGRINTETRLEFYYYANPGDAPLQKLVEQAMTALPKYRWVATEREDADWSFYHFLRPNEIEKLYARNHILLRSLMEKGDRLGTARHVYHWLRFCSREEMRQAADNAKKLGYSVVNSDIDTGKPTYQHTLIISKMHPLAIGAVNDSVRELYELARAFAGKYEGWGTDMRKKLLSRLKDKVLGNRLVLAGVVLLAAALIVIPLFATH</sequence>
<dbReference type="RefSeq" id="WP_120747535.1">
    <property type="nucleotide sequence ID" value="NZ_RBAH01000007.1"/>
</dbReference>
<keyword evidence="1" id="KW-0812">Transmembrane</keyword>
<organism evidence="4 5">
    <name type="scientific">Paenibacillus ginsengarvi</name>
    <dbReference type="NCBI Taxonomy" id="400777"/>
    <lineage>
        <taxon>Bacteria</taxon>
        <taxon>Bacillati</taxon>
        <taxon>Bacillota</taxon>
        <taxon>Bacilli</taxon>
        <taxon>Bacillales</taxon>
        <taxon>Paenibacillaceae</taxon>
        <taxon>Paenibacillus</taxon>
    </lineage>
</organism>
<feature type="domain" description="DUF695" evidence="2">
    <location>
        <begin position="5"/>
        <end position="136"/>
    </location>
</feature>
<proteinExistence type="predicted"/>
<dbReference type="SUPFAM" id="SSF89946">
    <property type="entry name" value="Hypothetical protein VC0424"/>
    <property type="match status" value="1"/>
</dbReference>